<dbReference type="GO" id="GO:0019031">
    <property type="term" value="C:viral envelope"/>
    <property type="evidence" value="ECO:0007669"/>
    <property type="project" value="UniProtKB-KW"/>
</dbReference>
<comment type="similarity">
    <text evidence="11">Belongs to the orthopoxvirus OPG161 family.</text>
</comment>
<evidence type="ECO:0000256" key="1">
    <source>
        <dbReference type="ARBA" id="ARBA00004208"/>
    </source>
</evidence>
<evidence type="ECO:0000256" key="4">
    <source>
        <dbReference type="ARBA" id="ARBA00022844"/>
    </source>
</evidence>
<accession>A0A097IW01</accession>
<keyword evidence="5" id="KW-1043">Host membrane</keyword>
<organism evidence="16 17">
    <name type="scientific">Cotia virus</name>
    <dbReference type="NCBI Taxonomy" id="39444"/>
    <lineage>
        <taxon>Viruses</taxon>
        <taxon>Varidnaviria</taxon>
        <taxon>Bamfordvirae</taxon>
        <taxon>Nucleocytoviricota</taxon>
        <taxon>Pokkesviricetes</taxon>
        <taxon>Chitovirales</taxon>
        <taxon>Poxviridae</taxon>
        <taxon>Chordopoxvirinae</taxon>
        <taxon>Oryzopoxvirus</taxon>
        <taxon>Oryzopoxvirus cotia</taxon>
    </lineage>
</organism>
<evidence type="ECO:0000256" key="13">
    <source>
        <dbReference type="ARBA" id="ARBA00046059"/>
    </source>
</evidence>
<comment type="function">
    <text evidence="13">Forms a complex with OPG162 and OPG190 to coordinate the incorporation of OPG164 into wrapped enveloped virion (EV) membranes and, subsequently, the production of actin tails. Therefore plays an essential role in efficient cell-to-cell spread of viral particles.</text>
</comment>
<evidence type="ECO:0000256" key="15">
    <source>
        <dbReference type="SAM" id="Phobius"/>
    </source>
</evidence>
<keyword evidence="7 15" id="KW-1133">Transmembrane helix</keyword>
<sequence>MSLVDVDIDEKNEYEYDGNTNLFNGSTIYTKNKNKKYLNIKTLLFLRIIIILSVLTLLGTTTYMIIKYNECSSSLNIDTPTVSKIVSCKDGDKIMVQCNGIIHNNDCYVLNKESTLNDAIEECNKTNSTLPSKELLTTWIGDYILDTWGSDGKAIVKYNIHLNDDFTDIEKRKYFCLKSIY</sequence>
<evidence type="ECO:0000313" key="17">
    <source>
        <dbReference type="Proteomes" id="UP000121784"/>
    </source>
</evidence>
<comment type="subcellular location">
    <subcellularLocation>
        <location evidence="2">Host membrane</location>
        <topology evidence="2">Single-pass type II membrane protein</topology>
    </subcellularLocation>
    <subcellularLocation>
        <location evidence="1">Virion membrane</location>
        <topology evidence="1">Single-pass type II membrane protein</topology>
    </subcellularLocation>
</comment>
<dbReference type="Gene3D" id="3.10.100.10">
    <property type="entry name" value="Mannose-Binding Protein A, subunit A"/>
    <property type="match status" value="1"/>
</dbReference>
<dbReference type="InterPro" id="IPR009238">
    <property type="entry name" value="Chordopox_A33R"/>
</dbReference>
<keyword evidence="6" id="KW-0735">Signal-anchor</keyword>
<evidence type="ECO:0000256" key="14">
    <source>
        <dbReference type="ARBA" id="ARBA00046978"/>
    </source>
</evidence>
<reference evidence="16 17" key="1">
    <citation type="submission" date="2014-09" db="EMBL/GenBank/DDBJ databases">
        <title>Complete Genome Sequence of the Embu Virus Strain SPAn 880.</title>
        <authorList>
            <person name="Ibrahim M.S."/>
            <person name="Antwerpen M.H."/>
            <person name="Georgi E."/>
            <person name="Vette P."/>
            <person name="Zoeller G."/>
            <person name="Meyer H."/>
        </authorList>
    </citation>
    <scope>NUCLEOTIDE SEQUENCE [LARGE SCALE GENOMIC DNA]</scope>
    <source>
        <strain evidence="16">SPAn880</strain>
    </source>
</reference>
<evidence type="ECO:0000256" key="6">
    <source>
        <dbReference type="ARBA" id="ARBA00022968"/>
    </source>
</evidence>
<keyword evidence="10" id="KW-0325">Glycoprotein</keyword>
<keyword evidence="3 15" id="KW-0812">Transmembrane</keyword>
<evidence type="ECO:0000256" key="12">
    <source>
        <dbReference type="ARBA" id="ARBA00034879"/>
    </source>
</evidence>
<evidence type="ECO:0000256" key="7">
    <source>
        <dbReference type="ARBA" id="ARBA00022989"/>
    </source>
</evidence>
<proteinExistence type="inferred from homology"/>
<keyword evidence="4" id="KW-0946">Virion</keyword>
<evidence type="ECO:0000256" key="9">
    <source>
        <dbReference type="ARBA" id="ARBA00023157"/>
    </source>
</evidence>
<dbReference type="InterPro" id="IPR016186">
    <property type="entry name" value="C-type_lectin-like/link_sf"/>
</dbReference>
<dbReference type="GO" id="GO:0033644">
    <property type="term" value="C:host cell membrane"/>
    <property type="evidence" value="ECO:0007669"/>
    <property type="project" value="UniProtKB-SubCell"/>
</dbReference>
<keyword evidence="16" id="KW-0261">Viral envelope protein</keyword>
<dbReference type="Proteomes" id="UP000121784">
    <property type="component" value="Segment"/>
</dbReference>
<evidence type="ECO:0000256" key="2">
    <source>
        <dbReference type="ARBA" id="ARBA00004597"/>
    </source>
</evidence>
<evidence type="ECO:0000256" key="10">
    <source>
        <dbReference type="ARBA" id="ARBA00023180"/>
    </source>
</evidence>
<evidence type="ECO:0000256" key="5">
    <source>
        <dbReference type="ARBA" id="ARBA00022870"/>
    </source>
</evidence>
<evidence type="ECO:0000256" key="3">
    <source>
        <dbReference type="ARBA" id="ARBA00022692"/>
    </source>
</evidence>
<feature type="transmembrane region" description="Helical" evidence="15">
    <location>
        <begin position="44"/>
        <end position="66"/>
    </location>
</feature>
<dbReference type="EMBL" id="KM595078">
    <property type="protein sequence ID" value="AIT70755.1"/>
    <property type="molecule type" value="Genomic_DNA"/>
</dbReference>
<evidence type="ECO:0000313" key="16">
    <source>
        <dbReference type="EMBL" id="AIT70755.1"/>
    </source>
</evidence>
<dbReference type="Pfam" id="PF05966">
    <property type="entry name" value="Chordopox_A33R"/>
    <property type="match status" value="1"/>
</dbReference>
<keyword evidence="8 15" id="KW-0472">Membrane</keyword>
<evidence type="ECO:0000256" key="11">
    <source>
        <dbReference type="ARBA" id="ARBA00034751"/>
    </source>
</evidence>
<protein>
    <recommendedName>
        <fullName evidence="12">Protein OPG161</fullName>
    </recommendedName>
</protein>
<gene>
    <name evidence="16" type="primary">140</name>
</gene>
<dbReference type="GO" id="GO:0055036">
    <property type="term" value="C:virion membrane"/>
    <property type="evidence" value="ECO:0007669"/>
    <property type="project" value="UniProtKB-SubCell"/>
</dbReference>
<comment type="subunit">
    <text evidence="14">Homodimer, disulfide-linked. Interacts with protein OPG190. Interacts (via C-terminus) with protein OPG164. Interacts with OPG162.</text>
</comment>
<keyword evidence="9" id="KW-1015">Disulfide bond</keyword>
<evidence type="ECO:0000256" key="8">
    <source>
        <dbReference type="ARBA" id="ARBA00023136"/>
    </source>
</evidence>
<name>A0A097IW01_9POXV</name>